<evidence type="ECO:0000256" key="1">
    <source>
        <dbReference type="SAM" id="MobiDB-lite"/>
    </source>
</evidence>
<reference evidence="2" key="1">
    <citation type="journal article" date="2022" name="bioRxiv">
        <title>Sequencing and chromosome-scale assembly of the giantPleurodeles waltlgenome.</title>
        <authorList>
            <person name="Brown T."/>
            <person name="Elewa A."/>
            <person name="Iarovenko S."/>
            <person name="Subramanian E."/>
            <person name="Araus A.J."/>
            <person name="Petzold A."/>
            <person name="Susuki M."/>
            <person name="Suzuki K.-i.T."/>
            <person name="Hayashi T."/>
            <person name="Toyoda A."/>
            <person name="Oliveira C."/>
            <person name="Osipova E."/>
            <person name="Leigh N.D."/>
            <person name="Simon A."/>
            <person name="Yun M.H."/>
        </authorList>
    </citation>
    <scope>NUCLEOTIDE SEQUENCE</scope>
    <source>
        <strain evidence="2">20211129_DDA</strain>
        <tissue evidence="2">Liver</tissue>
    </source>
</reference>
<dbReference type="EMBL" id="JANPWB010000010">
    <property type="protein sequence ID" value="KAJ1143820.1"/>
    <property type="molecule type" value="Genomic_DNA"/>
</dbReference>
<organism evidence="2 3">
    <name type="scientific">Pleurodeles waltl</name>
    <name type="common">Iberian ribbed newt</name>
    <dbReference type="NCBI Taxonomy" id="8319"/>
    <lineage>
        <taxon>Eukaryota</taxon>
        <taxon>Metazoa</taxon>
        <taxon>Chordata</taxon>
        <taxon>Craniata</taxon>
        <taxon>Vertebrata</taxon>
        <taxon>Euteleostomi</taxon>
        <taxon>Amphibia</taxon>
        <taxon>Batrachia</taxon>
        <taxon>Caudata</taxon>
        <taxon>Salamandroidea</taxon>
        <taxon>Salamandridae</taxon>
        <taxon>Pleurodelinae</taxon>
        <taxon>Pleurodeles</taxon>
    </lineage>
</organism>
<protein>
    <submittedName>
        <fullName evidence="2">Uncharacterized protein</fullName>
    </submittedName>
</protein>
<gene>
    <name evidence="2" type="ORF">NDU88_010122</name>
</gene>
<feature type="region of interest" description="Disordered" evidence="1">
    <location>
        <begin position="162"/>
        <end position="211"/>
    </location>
</feature>
<feature type="compositionally biased region" description="Basic and acidic residues" evidence="1">
    <location>
        <begin position="39"/>
        <end position="50"/>
    </location>
</feature>
<name>A0AAV7QV08_PLEWA</name>
<sequence>MDRPLANHRLLLMLQISRQNGPHDSECRQIADPFDEGEENKRHGTEEHRGSVKAGKHCRRLRWKERFRRNALRNEKNACYALVSAGVHNRTFTATQASREETLRAAVLFAYGRETAKNSLRAAERRIQVSNLEEDCSQIRDPLMDISNPFRSLVEVTELPRLTKSPESNDPHILRRIAADSQNKPLKANSHKRPLSGKEPLQRERAKTAKE</sequence>
<evidence type="ECO:0000313" key="3">
    <source>
        <dbReference type="Proteomes" id="UP001066276"/>
    </source>
</evidence>
<dbReference type="Proteomes" id="UP001066276">
    <property type="component" value="Chromosome 6"/>
</dbReference>
<proteinExistence type="predicted"/>
<feature type="region of interest" description="Disordered" evidence="1">
    <location>
        <begin position="21"/>
        <end position="53"/>
    </location>
</feature>
<evidence type="ECO:0000313" key="2">
    <source>
        <dbReference type="EMBL" id="KAJ1143820.1"/>
    </source>
</evidence>
<dbReference type="AlphaFoldDB" id="A0AAV7QV08"/>
<accession>A0AAV7QV08</accession>
<keyword evidence="3" id="KW-1185">Reference proteome</keyword>
<comment type="caution">
    <text evidence="2">The sequence shown here is derived from an EMBL/GenBank/DDBJ whole genome shotgun (WGS) entry which is preliminary data.</text>
</comment>
<feature type="compositionally biased region" description="Basic and acidic residues" evidence="1">
    <location>
        <begin position="200"/>
        <end position="211"/>
    </location>
</feature>